<dbReference type="PIRSF" id="PIRSF000390">
    <property type="entry name" value="PLP_StrS"/>
    <property type="match status" value="1"/>
</dbReference>
<evidence type="ECO:0000313" key="5">
    <source>
        <dbReference type="Proteomes" id="UP000649604"/>
    </source>
</evidence>
<evidence type="ECO:0000313" key="4">
    <source>
        <dbReference type="EMBL" id="MBD3326078.1"/>
    </source>
</evidence>
<dbReference type="GO" id="GO:0000271">
    <property type="term" value="P:polysaccharide biosynthetic process"/>
    <property type="evidence" value="ECO:0007669"/>
    <property type="project" value="TreeGrafter"/>
</dbReference>
<evidence type="ECO:0000256" key="2">
    <source>
        <dbReference type="PIRSR" id="PIRSR000390-2"/>
    </source>
</evidence>
<dbReference type="GO" id="GO:0030170">
    <property type="term" value="F:pyridoxal phosphate binding"/>
    <property type="evidence" value="ECO:0007669"/>
    <property type="project" value="TreeGrafter"/>
</dbReference>
<dbReference type="Proteomes" id="UP000649604">
    <property type="component" value="Unassembled WGS sequence"/>
</dbReference>
<proteinExistence type="inferred from homology"/>
<dbReference type="InterPro" id="IPR015424">
    <property type="entry name" value="PyrdxlP-dep_Trfase"/>
</dbReference>
<dbReference type="InterPro" id="IPR015422">
    <property type="entry name" value="PyrdxlP-dep_Trfase_small"/>
</dbReference>
<dbReference type="GO" id="GO:0008483">
    <property type="term" value="F:transaminase activity"/>
    <property type="evidence" value="ECO:0007669"/>
    <property type="project" value="UniProtKB-KW"/>
</dbReference>
<dbReference type="PANTHER" id="PTHR30244:SF34">
    <property type="entry name" value="DTDP-4-AMINO-4,6-DIDEOXYGALACTOSE TRANSAMINASE"/>
    <property type="match status" value="1"/>
</dbReference>
<comment type="caution">
    <text evidence="4">The sequence shown here is derived from an EMBL/GenBank/DDBJ whole genome shotgun (WGS) entry which is preliminary data.</text>
</comment>
<reference evidence="4" key="1">
    <citation type="submission" date="2019-11" db="EMBL/GenBank/DDBJ databases">
        <title>Microbial mats filling the niche in hypersaline microbial mats.</title>
        <authorList>
            <person name="Wong H.L."/>
            <person name="Macleod F.I."/>
            <person name="White R.A. III"/>
            <person name="Burns B.P."/>
        </authorList>
    </citation>
    <scope>NUCLEOTIDE SEQUENCE</scope>
    <source>
        <strain evidence="4">Rbin_158</strain>
    </source>
</reference>
<dbReference type="CDD" id="cd00616">
    <property type="entry name" value="AHBA_syn"/>
    <property type="match status" value="1"/>
</dbReference>
<dbReference type="AlphaFoldDB" id="A0A9D5JXJ5"/>
<comment type="similarity">
    <text evidence="3">Belongs to the DegT/DnrJ/EryC1 family.</text>
</comment>
<feature type="modified residue" description="N6-(pyridoxal phosphate)lysine" evidence="2">
    <location>
        <position position="192"/>
    </location>
</feature>
<evidence type="ECO:0000256" key="3">
    <source>
        <dbReference type="RuleBase" id="RU004508"/>
    </source>
</evidence>
<dbReference type="InterPro" id="IPR000653">
    <property type="entry name" value="DegT/StrS_aminotransferase"/>
</dbReference>
<name>A0A9D5JXJ5_9BACT</name>
<evidence type="ECO:0000256" key="1">
    <source>
        <dbReference type="PIRSR" id="PIRSR000390-1"/>
    </source>
</evidence>
<dbReference type="Gene3D" id="3.90.1150.10">
    <property type="entry name" value="Aspartate Aminotransferase, domain 1"/>
    <property type="match status" value="1"/>
</dbReference>
<dbReference type="InterPro" id="IPR015421">
    <property type="entry name" value="PyrdxlP-dep_Trfase_major"/>
</dbReference>
<accession>A0A9D5JXJ5</accession>
<sequence length="376" mass="41671">MADLSSHTMTDLQIKWWRTALGDPELQHVTAAITQEHLAMGPVTAHFEKELANLLGVPFVIATTSASVALFMALLSLGIGPDDEVIVPNRTFIATAHAALMVGAKVVLIDVREDIPNLDCDQLLAKMSPRTKAIIAVHRNGRSVEMNRLVKIASANNISVIEDAAQALFSRNSSGYLGTFGDIGCFSFGVTKLITTGFGGMIATKDEKIAVRLRRIRNHGISRDNDHYDMLGCNFKFSDILASLGVSQLVQLSERLEHLRRIYRLYLEGLDELDWIRPIPVDVASGEIPLWTEVVVDERAPFLSYLHEQGIETRPFHPNLNVSPHIGDSNPSQFPRSDRFAAQGLILPCGPTQPLSHVETVIQIIRQYEKKRNSKH</sequence>
<dbReference type="SUPFAM" id="SSF53383">
    <property type="entry name" value="PLP-dependent transferases"/>
    <property type="match status" value="1"/>
</dbReference>
<keyword evidence="2 3" id="KW-0663">Pyridoxal phosphate</keyword>
<dbReference type="EMBL" id="WJJP01000522">
    <property type="protein sequence ID" value="MBD3326078.1"/>
    <property type="molecule type" value="Genomic_DNA"/>
</dbReference>
<keyword evidence="4" id="KW-0808">Transferase</keyword>
<dbReference type="Pfam" id="PF01041">
    <property type="entry name" value="DegT_DnrJ_EryC1"/>
    <property type="match status" value="1"/>
</dbReference>
<dbReference type="PANTHER" id="PTHR30244">
    <property type="entry name" value="TRANSAMINASE"/>
    <property type="match status" value="1"/>
</dbReference>
<organism evidence="4 5">
    <name type="scientific">candidate division KSB3 bacterium</name>
    <dbReference type="NCBI Taxonomy" id="2044937"/>
    <lineage>
        <taxon>Bacteria</taxon>
        <taxon>candidate division KSB3</taxon>
    </lineage>
</organism>
<dbReference type="Gene3D" id="3.40.640.10">
    <property type="entry name" value="Type I PLP-dependent aspartate aminotransferase-like (Major domain)"/>
    <property type="match status" value="1"/>
</dbReference>
<feature type="active site" description="Proton acceptor" evidence="1">
    <location>
        <position position="192"/>
    </location>
</feature>
<protein>
    <submittedName>
        <fullName evidence="4">Aminotransferase class V-fold PLP-dependent enzyme</fullName>
    </submittedName>
</protein>
<gene>
    <name evidence="4" type="ORF">GF339_15945</name>
</gene>
<keyword evidence="4" id="KW-0032">Aminotransferase</keyword>